<dbReference type="RefSeq" id="WP_174404346.1">
    <property type="nucleotide sequence ID" value="NZ_BLVO01000012.1"/>
</dbReference>
<accession>A0A7J0BHS2</accession>
<feature type="transmembrane region" description="Helical" evidence="1">
    <location>
        <begin position="113"/>
        <end position="139"/>
    </location>
</feature>
<feature type="transmembrane region" description="Helical" evidence="1">
    <location>
        <begin position="151"/>
        <end position="174"/>
    </location>
</feature>
<sequence>MGKNIVGDQFLYKDMFSILFGVLRITACCLIYKFHFDGIYNYDSGINVLIPFVIFMFLSGFYARENAKNMGGWVRRRLVRIYVPYLLCAVVVIVSNFYMNYKTVNILDVVSVLFGINLFTGGVLYVVSWYVGFIISYYLMYYYFVVLKTKVLKLLPVVFIIVIHNVFGVSLYLLYGFVIGVCLSRLFYRFNVFNGILCTSGGSVFRRIKSLVMVVQNCTYEFFLVHGPVLLLLAHVVKMDGNSALLLGGGISIVFAVILKHIAGEIIKKCQWIEVGQRAIVARTL</sequence>
<gene>
    <name evidence="3" type="ORF">DSM101010T_10200</name>
</gene>
<evidence type="ECO:0000256" key="1">
    <source>
        <dbReference type="SAM" id="Phobius"/>
    </source>
</evidence>
<feature type="transmembrane region" description="Helical" evidence="1">
    <location>
        <begin position="46"/>
        <end position="63"/>
    </location>
</feature>
<feature type="domain" description="Acyltransferase 3" evidence="2">
    <location>
        <begin position="22"/>
        <end position="183"/>
    </location>
</feature>
<organism evidence="3 4">
    <name type="scientific">Desulfovibrio subterraneus</name>
    <dbReference type="NCBI Taxonomy" id="2718620"/>
    <lineage>
        <taxon>Bacteria</taxon>
        <taxon>Pseudomonadati</taxon>
        <taxon>Thermodesulfobacteriota</taxon>
        <taxon>Desulfovibrionia</taxon>
        <taxon>Desulfovibrionales</taxon>
        <taxon>Desulfovibrionaceae</taxon>
        <taxon>Desulfovibrio</taxon>
    </lineage>
</organism>
<keyword evidence="4" id="KW-1185">Reference proteome</keyword>
<feature type="transmembrane region" description="Helical" evidence="1">
    <location>
        <begin position="217"/>
        <end position="237"/>
    </location>
</feature>
<feature type="transmembrane region" description="Helical" evidence="1">
    <location>
        <begin position="186"/>
        <end position="205"/>
    </location>
</feature>
<protein>
    <recommendedName>
        <fullName evidence="2">Acyltransferase 3 domain-containing protein</fullName>
    </recommendedName>
</protein>
<keyword evidence="1" id="KW-1133">Transmembrane helix</keyword>
<proteinExistence type="predicted"/>
<evidence type="ECO:0000313" key="4">
    <source>
        <dbReference type="Proteomes" id="UP000503840"/>
    </source>
</evidence>
<keyword evidence="1" id="KW-0812">Transmembrane</keyword>
<dbReference type="EMBL" id="BLVO01000012">
    <property type="protein sequence ID" value="GFM32655.1"/>
    <property type="molecule type" value="Genomic_DNA"/>
</dbReference>
<name>A0A7J0BHS2_9BACT</name>
<comment type="caution">
    <text evidence="3">The sequence shown here is derived from an EMBL/GenBank/DDBJ whole genome shotgun (WGS) entry which is preliminary data.</text>
</comment>
<keyword evidence="1" id="KW-0472">Membrane</keyword>
<feature type="transmembrane region" description="Helical" evidence="1">
    <location>
        <begin position="83"/>
        <end position="101"/>
    </location>
</feature>
<dbReference type="Pfam" id="PF01757">
    <property type="entry name" value="Acyl_transf_3"/>
    <property type="match status" value="1"/>
</dbReference>
<dbReference type="Proteomes" id="UP000503840">
    <property type="component" value="Unassembled WGS sequence"/>
</dbReference>
<dbReference type="GO" id="GO:0016747">
    <property type="term" value="F:acyltransferase activity, transferring groups other than amino-acyl groups"/>
    <property type="evidence" value="ECO:0007669"/>
    <property type="project" value="InterPro"/>
</dbReference>
<reference evidence="3 4" key="1">
    <citation type="submission" date="2020-05" db="EMBL/GenBank/DDBJ databases">
        <title>Draft genome sequence of Desulfovibrio sp. strain HN2T.</title>
        <authorList>
            <person name="Ueno A."/>
            <person name="Tamazawa S."/>
            <person name="Tamamura S."/>
            <person name="Murakami T."/>
            <person name="Kiyama T."/>
            <person name="Inomata H."/>
            <person name="Amano Y."/>
            <person name="Miyakawa K."/>
            <person name="Tamaki H."/>
            <person name="Naganuma T."/>
            <person name="Kaneko K."/>
        </authorList>
    </citation>
    <scope>NUCLEOTIDE SEQUENCE [LARGE SCALE GENOMIC DNA]</scope>
    <source>
        <strain evidence="3 4">HN2</strain>
    </source>
</reference>
<evidence type="ECO:0000313" key="3">
    <source>
        <dbReference type="EMBL" id="GFM32655.1"/>
    </source>
</evidence>
<dbReference type="InterPro" id="IPR002656">
    <property type="entry name" value="Acyl_transf_3_dom"/>
</dbReference>
<feature type="transmembrane region" description="Helical" evidence="1">
    <location>
        <begin position="12"/>
        <end position="34"/>
    </location>
</feature>
<evidence type="ECO:0000259" key="2">
    <source>
        <dbReference type="Pfam" id="PF01757"/>
    </source>
</evidence>
<dbReference type="AlphaFoldDB" id="A0A7J0BHS2"/>
<feature type="transmembrane region" description="Helical" evidence="1">
    <location>
        <begin position="243"/>
        <end position="263"/>
    </location>
</feature>